<dbReference type="EnsemblBacteria" id="ACC80340">
    <property type="protein sequence ID" value="ACC80340"/>
    <property type="gene ID" value="Npun_F1668"/>
</dbReference>
<dbReference type="EMBL" id="CP001037">
    <property type="protein sequence ID" value="ACC80340.1"/>
    <property type="molecule type" value="Genomic_DNA"/>
</dbReference>
<dbReference type="HOGENOM" id="CLU_1420171_0_0_3"/>
<name>B2J1H9_NOSP7</name>
<reference evidence="1 2" key="2">
    <citation type="journal article" date="2013" name="Plant Physiol.">
        <title>A Nostoc punctiforme Sugar Transporter Necessary to Establish a Cyanobacterium-Plant Symbiosis.</title>
        <authorList>
            <person name="Ekman M."/>
            <person name="Picossi S."/>
            <person name="Campbell E.L."/>
            <person name="Meeks J.C."/>
            <person name="Flores E."/>
        </authorList>
    </citation>
    <scope>NUCLEOTIDE SEQUENCE [LARGE SCALE GENOMIC DNA]</scope>
    <source>
        <strain evidence="2">ATCC 29133 / PCC 73102</strain>
    </source>
</reference>
<accession>B2J1H9</accession>
<sequence>MSYCLVDDTAALLTYTDGDNITKSVKFVGAMPIDVEVNNINKEHFFSSGNAPLNHFAPGSITAVSCIGNFRQIASNPSTELPCTYILDNALITDNRITAEYDSLYSDNSGDMDFTVSYISTENIIRAFRNGEIIYKDVRKAPITFKVDCIKDSCPDGYLKCESDNYPGYCCISCSELKSTIANITASVRNK</sequence>
<dbReference type="AlphaFoldDB" id="B2J1H9"/>
<protein>
    <submittedName>
        <fullName evidence="1">Uncharacterized protein</fullName>
    </submittedName>
</protein>
<proteinExistence type="predicted"/>
<evidence type="ECO:0000313" key="1">
    <source>
        <dbReference type="EMBL" id="ACC80340.1"/>
    </source>
</evidence>
<reference evidence="2" key="1">
    <citation type="submission" date="2008-04" db="EMBL/GenBank/DDBJ databases">
        <title>Complete sequence of chromosome of Nostoc punctiforme ATCC 29133.</title>
        <authorList>
            <consortium name="US DOE Joint Genome Institute"/>
            <person name="Copeland A."/>
            <person name="Lucas S."/>
            <person name="Lapidus A."/>
            <person name="Glavina del Rio T."/>
            <person name="Dalin E."/>
            <person name="Tice H."/>
            <person name="Pitluck S."/>
            <person name="Chain P."/>
            <person name="Malfatti S."/>
            <person name="Shin M."/>
            <person name="Vergez L."/>
            <person name="Schmutz J."/>
            <person name="Larimer F."/>
            <person name="Land M."/>
            <person name="Hauser L."/>
            <person name="Kyrpides N."/>
            <person name="Kim E."/>
            <person name="Meeks J.C."/>
            <person name="Elhai J."/>
            <person name="Campbell E.L."/>
            <person name="Thiel T."/>
            <person name="Longmire J."/>
            <person name="Potts M."/>
            <person name="Atlas R."/>
        </authorList>
    </citation>
    <scope>NUCLEOTIDE SEQUENCE [LARGE SCALE GENOMIC DNA]</scope>
    <source>
        <strain evidence="2">ATCC 29133 / PCC 73102</strain>
    </source>
</reference>
<evidence type="ECO:0000313" key="2">
    <source>
        <dbReference type="Proteomes" id="UP000001191"/>
    </source>
</evidence>
<gene>
    <name evidence="1" type="ordered locus">Npun_F1668</name>
</gene>
<dbReference type="Proteomes" id="UP000001191">
    <property type="component" value="Chromosome"/>
</dbReference>
<keyword evidence="2" id="KW-1185">Reference proteome</keyword>
<dbReference type="eggNOG" id="ENOG5030YBX">
    <property type="taxonomic scope" value="Bacteria"/>
</dbReference>
<organism evidence="1 2">
    <name type="scientific">Nostoc punctiforme (strain ATCC 29133 / PCC 73102)</name>
    <dbReference type="NCBI Taxonomy" id="63737"/>
    <lineage>
        <taxon>Bacteria</taxon>
        <taxon>Bacillati</taxon>
        <taxon>Cyanobacteriota</taxon>
        <taxon>Cyanophyceae</taxon>
        <taxon>Nostocales</taxon>
        <taxon>Nostocaceae</taxon>
        <taxon>Nostoc</taxon>
    </lineage>
</organism>
<dbReference type="KEGG" id="npu:Npun_F1668"/>
<dbReference type="STRING" id="63737.Npun_F1668"/>